<evidence type="ECO:0000313" key="2">
    <source>
        <dbReference type="EMBL" id="SFP05577.1"/>
    </source>
</evidence>
<feature type="compositionally biased region" description="Basic and acidic residues" evidence="1">
    <location>
        <begin position="164"/>
        <end position="178"/>
    </location>
</feature>
<reference evidence="3" key="1">
    <citation type="submission" date="2016-10" db="EMBL/GenBank/DDBJ databases">
        <authorList>
            <person name="Varghese N."/>
            <person name="Submissions S."/>
        </authorList>
    </citation>
    <scope>NUCLEOTIDE SEQUENCE [LARGE SCALE GENOMIC DNA]</scope>
    <source>
        <strain evidence="3">CGMCC 1.7715</strain>
    </source>
</reference>
<evidence type="ECO:0000313" key="3">
    <source>
        <dbReference type="Proteomes" id="UP000199331"/>
    </source>
</evidence>
<evidence type="ECO:0000256" key="1">
    <source>
        <dbReference type="SAM" id="MobiDB-lite"/>
    </source>
</evidence>
<dbReference type="Proteomes" id="UP000199331">
    <property type="component" value="Unassembled WGS sequence"/>
</dbReference>
<accession>A0A1I5M8D1</accession>
<dbReference type="EMBL" id="FOWZ01000002">
    <property type="protein sequence ID" value="SFP05577.1"/>
    <property type="molecule type" value="Genomic_DNA"/>
</dbReference>
<organism evidence="2 3">
    <name type="scientific">Qipengyuania nanhaisediminis</name>
    <dbReference type="NCBI Taxonomy" id="604088"/>
    <lineage>
        <taxon>Bacteria</taxon>
        <taxon>Pseudomonadati</taxon>
        <taxon>Pseudomonadota</taxon>
        <taxon>Alphaproteobacteria</taxon>
        <taxon>Sphingomonadales</taxon>
        <taxon>Erythrobacteraceae</taxon>
        <taxon>Qipengyuania</taxon>
    </lineage>
</organism>
<protein>
    <submittedName>
        <fullName evidence="2">Uncharacterized protein</fullName>
    </submittedName>
</protein>
<gene>
    <name evidence="2" type="ORF">SAMN04488060_1177</name>
</gene>
<keyword evidence="3" id="KW-1185">Reference proteome</keyword>
<sequence length="178" mass="18970">MGPALLPTPLSPMRGRVPSTEVQGTQTWHPMFSLPFRPKTSLPVLSPALAPASGSTLQSARSSRVAAEAVRLLSPADLQQAAPQPDLPLMAGASNGCIAIRSEDLVATPPSASDRVGPARNGTLRVFVIDPPCARREPSARGSLKSRGQVPLRLSGSEFPKSFRSLDRRDRKLSSPFR</sequence>
<feature type="region of interest" description="Disordered" evidence="1">
    <location>
        <begin position="134"/>
        <end position="178"/>
    </location>
</feature>
<name>A0A1I5M8D1_9SPHN</name>
<dbReference type="AlphaFoldDB" id="A0A1I5M8D1"/>
<proteinExistence type="predicted"/>